<evidence type="ECO:0000259" key="1">
    <source>
        <dbReference type="Pfam" id="PF22522"/>
    </source>
</evidence>
<accession>A0A9Q1UX44</accession>
<dbReference type="RefSeq" id="WP_013726791.1">
    <property type="nucleotide sequence ID" value="NZ_LGVO01000010.1"/>
</dbReference>
<dbReference type="InterPro" id="IPR054267">
    <property type="entry name" value="DUF6998"/>
</dbReference>
<dbReference type="Proteomes" id="UP000037540">
    <property type="component" value="Unassembled WGS sequence"/>
</dbReference>
<organism evidence="2 3">
    <name type="scientific">Clostridium botulinum</name>
    <dbReference type="NCBI Taxonomy" id="1491"/>
    <lineage>
        <taxon>Bacteria</taxon>
        <taxon>Bacillati</taxon>
        <taxon>Bacillota</taxon>
        <taxon>Clostridia</taxon>
        <taxon>Eubacteriales</taxon>
        <taxon>Clostridiaceae</taxon>
        <taxon>Clostridium</taxon>
    </lineage>
</organism>
<evidence type="ECO:0000313" key="3">
    <source>
        <dbReference type="Proteomes" id="UP000037540"/>
    </source>
</evidence>
<reference evidence="2 3" key="1">
    <citation type="submission" date="2015-07" db="EMBL/GenBank/DDBJ databases">
        <title>Draft genome sequences of 17 French Clostridium botulinum group III.</title>
        <authorList>
            <person name="Woudstra C."/>
            <person name="Le Marechal C."/>
            <person name="Souillard R."/>
            <person name="Bayon-Auboyer M.-H."/>
            <person name="Dessouter D."/>
            <person name="Fach P."/>
        </authorList>
    </citation>
    <scope>NUCLEOTIDE SEQUENCE [LARGE SCALE GENOMIC DNA]</scope>
    <source>
        <strain evidence="2 3">12LNRI-CD</strain>
    </source>
</reference>
<name>A0A9Q1UX44_CLOBO</name>
<proteinExistence type="predicted"/>
<comment type="caution">
    <text evidence="2">The sequence shown here is derived from an EMBL/GenBank/DDBJ whole genome shotgun (WGS) entry which is preliminary data.</text>
</comment>
<dbReference type="AlphaFoldDB" id="A0A9Q1UX44"/>
<dbReference type="Pfam" id="PF22522">
    <property type="entry name" value="DUF6998"/>
    <property type="match status" value="1"/>
</dbReference>
<dbReference type="EMBL" id="LGVR01000070">
    <property type="protein sequence ID" value="KOA84229.1"/>
    <property type="molecule type" value="Genomic_DNA"/>
</dbReference>
<evidence type="ECO:0000313" key="2">
    <source>
        <dbReference type="EMBL" id="KOA84229.1"/>
    </source>
</evidence>
<sequence length="154" mass="17212">MNYENSEQIEQIPVLIQKLYSIVNELETSFKGRKFTLDGHLVGSIGEVLVSYYYDLELLPNSTKTHDAKTKDNKLVQIKATQGKSIGISSKPNYLIVIKILPDGSIEEIYNGSGNLAWSNVGKVQKNGQCNISVNKLKNLMSEVPETSRIPKIR</sequence>
<gene>
    <name evidence="2" type="ORF">ADU74_11425</name>
</gene>
<protein>
    <recommendedName>
        <fullName evidence="1">DUF6998 domain-containing protein</fullName>
    </recommendedName>
</protein>
<feature type="domain" description="DUF6998" evidence="1">
    <location>
        <begin position="17"/>
        <end position="150"/>
    </location>
</feature>